<sequence length="768" mass="87961">MSLFSKLGPQGRALMGPTGSGSSFESYAGRKVEEGPQELDYLINDLRNSSQSMSVNKVLGYMYHYLPFVKVEHNLRLVFASFLNNPTCFTPGGASFESNYQIIEAFKAITDKKLSVSQPTIPVKTWYTVLFQELDHFVAYDIHRNSWKVLPILSGILLSNSLRDDLYSNPNMIEFGWFFGDWDSKAHDLFVKALGNTLAAYNSDDIINLSLLSLAVTYKRDQDITSYTPSVSVSFLITRLIQLIFANTSYSLQVYEKFFAFDINAANLHDTLNSEVMNKPVVKHLNRLSFLLESYYRVLPINKTGFDLIMDGLSKIKLFNASLCTRTQDSVFNHPNSIKDQSVLHQQFWFFMKNIFFSECIIVQGIMTRFLSVNQSKGFSIFSIFKETYNIESEYRFIALKVVESFYHLNHILVNIGQGGFDSFNFVYYLSLELIFGAQPSIVELEKLSMFLLGYPNVNLNADVINFNPINRGRVLFVMGLWENYLQKNSFNNDYIKRNIFPICFDVVNNRGIQAYEIIEAAHSVLLLCFSNKRVNKNLKELMEYIELIVNQFPRILSAQQLSIAVESLGKQILSNPMVYEGSMYANSADEFLEFINFKCLNTKSGIPISIKASDSMFTSAQPIGEIHAESTMKSLETKKQNINIVAENKIKKPKDLVPLGMLPEATVAPTEYNFAKRLVPETSREAMVLSFVNLVPYLPLSVFLRWLEKIFFVIESSNHSEKTYLISMFWKVLSENLDLNRCELAYRWWYETKKAVAKNIGQEVSRL</sequence>
<protein>
    <submittedName>
        <fullName evidence="2">Uncharacterized protein</fullName>
    </submittedName>
</protein>
<feature type="region of interest" description="Disordered" evidence="1">
    <location>
        <begin position="1"/>
        <end position="27"/>
    </location>
</feature>
<dbReference type="EMBL" id="GL996521">
    <property type="protein sequence ID" value="EGV63721.1"/>
    <property type="molecule type" value="Genomic_DNA"/>
</dbReference>
<dbReference type="AlphaFoldDB" id="G3B3S8"/>
<dbReference type="OrthoDB" id="2357318at2759"/>
<reference evidence="2 3" key="1">
    <citation type="journal article" date="2011" name="Proc. Natl. Acad. Sci. U.S.A.">
        <title>Comparative genomics of xylose-fermenting fungi for enhanced biofuel production.</title>
        <authorList>
            <person name="Wohlbach D.J."/>
            <person name="Kuo A."/>
            <person name="Sato T.K."/>
            <person name="Potts K.M."/>
            <person name="Salamov A.A."/>
            <person name="LaButti K.M."/>
            <person name="Sun H."/>
            <person name="Clum A."/>
            <person name="Pangilinan J.L."/>
            <person name="Lindquist E.A."/>
            <person name="Lucas S."/>
            <person name="Lapidus A."/>
            <person name="Jin M."/>
            <person name="Gunawan C."/>
            <person name="Balan V."/>
            <person name="Dale B.E."/>
            <person name="Jeffries T.W."/>
            <person name="Zinkel R."/>
            <person name="Barry K.W."/>
            <person name="Grigoriev I.V."/>
            <person name="Gasch A.P."/>
        </authorList>
    </citation>
    <scope>NUCLEOTIDE SEQUENCE [LARGE SCALE GENOMIC DNA]</scope>
    <source>
        <strain evidence="3">ATCC 10573 / BCRC 21748 / CBS 615 / JCM 9827 / NBRC 10315 / NRRL Y-1498 / VKM Y-70</strain>
    </source>
</reference>
<dbReference type="PANTHER" id="PTHR39214:SF1">
    <property type="entry name" value="MICROBODY (PEROXISOME) BIOGENESIS PROTEIN PEROXIN 8 (EUROFUNG)"/>
    <property type="match status" value="1"/>
</dbReference>
<dbReference type="HOGENOM" id="CLU_365662_0_0_1"/>
<name>G3B3S8_CANTC</name>
<dbReference type="STRING" id="590646.G3B3S8"/>
<evidence type="ECO:0000313" key="2">
    <source>
        <dbReference type="EMBL" id="EGV63721.1"/>
    </source>
</evidence>
<dbReference type="InterPro" id="IPR055334">
    <property type="entry name" value="PEX8-like"/>
</dbReference>
<evidence type="ECO:0000256" key="1">
    <source>
        <dbReference type="SAM" id="MobiDB-lite"/>
    </source>
</evidence>
<accession>G3B3S8</accession>
<dbReference type="eggNOG" id="ENOG502S5X6">
    <property type="taxonomic scope" value="Eukaryota"/>
</dbReference>
<proteinExistence type="predicted"/>
<evidence type="ECO:0000313" key="3">
    <source>
        <dbReference type="Proteomes" id="UP000000707"/>
    </source>
</evidence>
<dbReference type="Proteomes" id="UP000000707">
    <property type="component" value="Unassembled WGS sequence"/>
</dbReference>
<gene>
    <name evidence="2" type="ORF">CANTEDRAFT_105622</name>
</gene>
<keyword evidence="3" id="KW-1185">Reference proteome</keyword>
<dbReference type="PANTHER" id="PTHR39214">
    <property type="entry name" value="MICROBODY (PEROXISOME) BIOGENESIS PROTEIN PEROXIN 8 (EUROFUNG)"/>
    <property type="match status" value="1"/>
</dbReference>
<organism evidence="3">
    <name type="scientific">Candida tenuis (strain ATCC 10573 / BCRC 21748 / CBS 615 / JCM 9827 / NBRC 10315 / NRRL Y-1498 / VKM Y-70)</name>
    <name type="common">Yeast</name>
    <name type="synonym">Yamadazyma tenuis</name>
    <dbReference type="NCBI Taxonomy" id="590646"/>
    <lineage>
        <taxon>Eukaryota</taxon>
        <taxon>Fungi</taxon>
        <taxon>Dikarya</taxon>
        <taxon>Ascomycota</taxon>
        <taxon>Saccharomycotina</taxon>
        <taxon>Pichiomycetes</taxon>
        <taxon>Debaryomycetaceae</taxon>
        <taxon>Yamadazyma</taxon>
    </lineage>
</organism>